<dbReference type="AlphaFoldDB" id="A0A927R5U1"/>
<evidence type="ECO:0000313" key="1">
    <source>
        <dbReference type="EMBL" id="MBE1556443.1"/>
    </source>
</evidence>
<gene>
    <name evidence="1" type="ORF">H4683_003568</name>
</gene>
<name>A0A927R5U1_9BACL</name>
<sequence length="29" mass="2697">MVRGSVASPGGIGRLIQGSVASAAEAAAL</sequence>
<dbReference type="EMBL" id="JADBEL010000026">
    <property type="protein sequence ID" value="MBE1556443.1"/>
    <property type="molecule type" value="Genomic_DNA"/>
</dbReference>
<protein>
    <submittedName>
        <fullName evidence="1">Uncharacterized protein</fullName>
    </submittedName>
</protein>
<proteinExistence type="predicted"/>
<comment type="caution">
    <text evidence="1">The sequence shown here is derived from an EMBL/GenBank/DDBJ whole genome shotgun (WGS) entry which is preliminary data.</text>
</comment>
<evidence type="ECO:0000313" key="2">
    <source>
        <dbReference type="Proteomes" id="UP000658225"/>
    </source>
</evidence>
<keyword evidence="2" id="KW-1185">Reference proteome</keyword>
<reference evidence="1" key="1">
    <citation type="submission" date="2020-10" db="EMBL/GenBank/DDBJ databases">
        <title>Genomic Encyclopedia of Type Strains, Phase IV (KMG-IV): sequencing the most valuable type-strain genomes for metagenomic binning, comparative biology and taxonomic classification.</title>
        <authorList>
            <person name="Goeker M."/>
        </authorList>
    </citation>
    <scope>NUCLEOTIDE SEQUENCE</scope>
    <source>
        <strain evidence="1">DSM 13886</strain>
    </source>
</reference>
<accession>A0A927R5U1</accession>
<dbReference type="Proteomes" id="UP000658225">
    <property type="component" value="Unassembled WGS sequence"/>
</dbReference>
<organism evidence="1 2">
    <name type="scientific">Sporosarcina limicola</name>
    <dbReference type="NCBI Taxonomy" id="34101"/>
    <lineage>
        <taxon>Bacteria</taxon>
        <taxon>Bacillati</taxon>
        <taxon>Bacillota</taxon>
        <taxon>Bacilli</taxon>
        <taxon>Bacillales</taxon>
        <taxon>Caryophanaceae</taxon>
        <taxon>Sporosarcina</taxon>
    </lineage>
</organism>